<evidence type="ECO:0000256" key="2">
    <source>
        <dbReference type="SAM" id="Phobius"/>
    </source>
</evidence>
<feature type="coiled-coil region" evidence="1">
    <location>
        <begin position="33"/>
        <end position="60"/>
    </location>
</feature>
<dbReference type="Proteomes" id="UP001589703">
    <property type="component" value="Unassembled WGS sequence"/>
</dbReference>
<keyword evidence="2" id="KW-0472">Membrane</keyword>
<keyword evidence="2" id="KW-0812">Transmembrane</keyword>
<keyword evidence="2" id="KW-1133">Transmembrane helix</keyword>
<keyword evidence="1" id="KW-0175">Coiled coil</keyword>
<sequence length="86" mass="9150">MTSPDPGVYISPAQTYQGVRGLSKAVHRIEAKIDGVLNETKNLRDDVADHEARIRALERARWPVPTIGVLAGVAGAATGAVSLFAR</sequence>
<dbReference type="EMBL" id="JBHMAR010000098">
    <property type="protein sequence ID" value="MFB9739385.1"/>
    <property type="molecule type" value="Genomic_DNA"/>
</dbReference>
<feature type="transmembrane region" description="Helical" evidence="2">
    <location>
        <begin position="62"/>
        <end position="85"/>
    </location>
</feature>
<evidence type="ECO:0000313" key="4">
    <source>
        <dbReference type="Proteomes" id="UP001589703"/>
    </source>
</evidence>
<keyword evidence="4" id="KW-1185">Reference proteome</keyword>
<comment type="caution">
    <text evidence="3">The sequence shown here is derived from an EMBL/GenBank/DDBJ whole genome shotgun (WGS) entry which is preliminary data.</text>
</comment>
<protein>
    <recommendedName>
        <fullName evidence="5">DUF3618 domain-containing protein</fullName>
    </recommendedName>
</protein>
<organism evidence="3 4">
    <name type="scientific">Streptomyces thermocoprophilus</name>
    <dbReference type="NCBI Taxonomy" id="78356"/>
    <lineage>
        <taxon>Bacteria</taxon>
        <taxon>Bacillati</taxon>
        <taxon>Actinomycetota</taxon>
        <taxon>Actinomycetes</taxon>
        <taxon>Kitasatosporales</taxon>
        <taxon>Streptomycetaceae</taxon>
        <taxon>Streptomyces</taxon>
    </lineage>
</organism>
<evidence type="ECO:0000313" key="3">
    <source>
        <dbReference type="EMBL" id="MFB9739385.1"/>
    </source>
</evidence>
<reference evidence="3 4" key="1">
    <citation type="submission" date="2024-09" db="EMBL/GenBank/DDBJ databases">
        <authorList>
            <person name="Sun Q."/>
            <person name="Mori K."/>
        </authorList>
    </citation>
    <scope>NUCLEOTIDE SEQUENCE [LARGE SCALE GENOMIC DNA]</scope>
    <source>
        <strain evidence="3 4">JCM 10918</strain>
    </source>
</reference>
<gene>
    <name evidence="3" type="ORF">ACFFRO_30445</name>
</gene>
<evidence type="ECO:0008006" key="5">
    <source>
        <dbReference type="Google" id="ProtNLM"/>
    </source>
</evidence>
<proteinExistence type="predicted"/>
<evidence type="ECO:0000256" key="1">
    <source>
        <dbReference type="SAM" id="Coils"/>
    </source>
</evidence>
<name>A0ABV5VNG8_9ACTN</name>
<dbReference type="RefSeq" id="WP_247472599.1">
    <property type="nucleotide sequence ID" value="NZ_JBHMAR010000098.1"/>
</dbReference>
<accession>A0ABV5VNG8</accession>